<dbReference type="Gene3D" id="3.40.50.620">
    <property type="entry name" value="HUPs"/>
    <property type="match status" value="1"/>
</dbReference>
<dbReference type="GO" id="GO:0016757">
    <property type="term" value="F:glycosyltransferase activity"/>
    <property type="evidence" value="ECO:0007669"/>
    <property type="project" value="UniProtKB-KW"/>
</dbReference>
<dbReference type="Pfam" id="PF01507">
    <property type="entry name" value="PAPS_reduct"/>
    <property type="match status" value="1"/>
</dbReference>
<dbReference type="OrthoDB" id="5817at2157"/>
<dbReference type="PROSITE" id="PS50890">
    <property type="entry name" value="PUA"/>
    <property type="match status" value="1"/>
</dbReference>
<dbReference type="InterPro" id="IPR002478">
    <property type="entry name" value="PUA"/>
</dbReference>
<dbReference type="EC" id="2.4.2.48" evidence="2"/>
<dbReference type="HOGENOM" id="CLU_026622_0_0_2"/>
<dbReference type="Pfam" id="PF12838">
    <property type="entry name" value="Fer4_7"/>
    <property type="match status" value="1"/>
</dbReference>
<keyword evidence="2" id="KW-0808">Transferase</keyword>
<dbReference type="SUPFAM" id="SSF88697">
    <property type="entry name" value="PUA domain-like"/>
    <property type="match status" value="1"/>
</dbReference>
<proteinExistence type="predicted"/>
<dbReference type="RefSeq" id="WP_048112109.1">
    <property type="nucleotide sequence ID" value="NZ_CP010070.1"/>
</dbReference>
<dbReference type="InterPro" id="IPR004521">
    <property type="entry name" value="Uncharacterised_CHP00451"/>
</dbReference>
<dbReference type="PANTHER" id="PTHR43196">
    <property type="entry name" value="SULFATE ADENYLYLTRANSFERASE SUBUNIT 2"/>
    <property type="match status" value="1"/>
</dbReference>
<dbReference type="InterPro" id="IPR002500">
    <property type="entry name" value="PAPS_reduct_dom"/>
</dbReference>
<dbReference type="InterPro" id="IPR036974">
    <property type="entry name" value="PUA_sf"/>
</dbReference>
<dbReference type="GO" id="GO:0016491">
    <property type="term" value="F:oxidoreductase activity"/>
    <property type="evidence" value="ECO:0007669"/>
    <property type="project" value="UniProtKB-ARBA"/>
</dbReference>
<dbReference type="GO" id="GO:0003723">
    <property type="term" value="F:RNA binding"/>
    <property type="evidence" value="ECO:0007669"/>
    <property type="project" value="InterPro"/>
</dbReference>
<dbReference type="PROSITE" id="PS51379">
    <property type="entry name" value="4FE4S_FER_2"/>
    <property type="match status" value="1"/>
</dbReference>
<reference evidence="2 3" key="1">
    <citation type="journal article" date="2014" name="Appl. Environ. Microbiol.">
        <title>Comparative Genome Analysis of 'Candidatus Methanoplasma termitum' Indicates a New Mode of Energy Metabolism in the Seventh Order of Methanogens.</title>
        <authorList>
            <person name="Lang K."/>
            <person name="Schuldes J."/>
            <person name="Klingl A."/>
            <person name="Poehlein A."/>
            <person name="Daniel R."/>
            <person name="Brune A."/>
        </authorList>
    </citation>
    <scope>NUCLEOTIDE SEQUENCE [LARGE SCALE GENOMIC DNA]</scope>
    <source>
        <strain evidence="3">Mpt1</strain>
    </source>
</reference>
<dbReference type="SMART" id="SM00359">
    <property type="entry name" value="PUA"/>
    <property type="match status" value="1"/>
</dbReference>
<name>A0A0A7LE25_9ARCH</name>
<dbReference type="AlphaFoldDB" id="A0A0A7LE25"/>
<dbReference type="PANTHER" id="PTHR43196:SF2">
    <property type="entry name" value="PHOSPHOADENOSINE PHOSPHOSULFATE REDUCTASE"/>
    <property type="match status" value="1"/>
</dbReference>
<evidence type="ECO:0000313" key="2">
    <source>
        <dbReference type="EMBL" id="AIZ56547.1"/>
    </source>
</evidence>
<keyword evidence="3" id="KW-1185">Reference proteome</keyword>
<dbReference type="STRING" id="1577791.Mpt1_c06620"/>
<dbReference type="InterPro" id="IPR015947">
    <property type="entry name" value="PUA-like_sf"/>
</dbReference>
<dbReference type="SUPFAM" id="SSF52402">
    <property type="entry name" value="Adenine nucleotide alpha hydrolases-like"/>
    <property type="match status" value="1"/>
</dbReference>
<dbReference type="InterPro" id="IPR017900">
    <property type="entry name" value="4Fe4S_Fe_S_CS"/>
</dbReference>
<dbReference type="NCBIfam" id="TIGR00451">
    <property type="entry name" value="unchar_dom_2"/>
    <property type="match status" value="1"/>
</dbReference>
<dbReference type="NCBIfam" id="NF010368">
    <property type="entry name" value="PRK13795.1-3"/>
    <property type="match status" value="1"/>
</dbReference>
<evidence type="ECO:0000259" key="1">
    <source>
        <dbReference type="PROSITE" id="PS51379"/>
    </source>
</evidence>
<dbReference type="NCBIfam" id="NF010367">
    <property type="entry name" value="PRK13795.1-2"/>
    <property type="match status" value="1"/>
</dbReference>
<protein>
    <submittedName>
        <fullName evidence="2">TgtA2 protein</fullName>
        <ecNumber evidence="2">2.4.2.48</ecNumber>
    </submittedName>
</protein>
<dbReference type="Pfam" id="PF01472">
    <property type="entry name" value="PUA"/>
    <property type="match status" value="1"/>
</dbReference>
<sequence>MGAMILGKNHLRWCYSCNLPIMESKLCPVCGAETKEIELTPPADARPAFDHDISLVRGLVDDDFGEGAGKALLPDGHIVLMSKAPSVDRMDEVVVDGAIVGAIRYDIGNGWKFIARMQGALRIGKKLSKGYVVCDAGAVKFIKESKNLMAPGVNDAHPDVKIGDEVIIVDPDMNVVATGNAKMSAEEMKNSDKGVAVKTRWYKTEEFTDLQIEHTWDDVVAANQSIIDKRVNEAVGFMKNTIERNDLPAAVSFSGGKDSLACLLLALDAGLDIPILFIDTGLELSETVQHVHDVVKRHGLTLIEEKAPTDAFFGNVRFFGPPAKDFRWCCKTNKLGPTVAAINKNFPDGVLSFIGQRKYESEARSEKPRVWRNPWTPGQLGASPIQNWCAMHVWLYIFSKKEPFNVWYTRGLDRIGCFLCPASDLSELEIISKDSDRSPQWNKFLSEYIEANGLPVEWKDFGLWRWKNAPPSIREEVKKVTGKDVPEFTKRKAVSDKGPIAMKVQEGYSPCVIGYSIEAALSRPIDLKKLKPFTHAIGWSVELDEENDILSADYVTFYGAGSIICKANVEKDARIRIDEAFQLVVRSEQCIGCGLCVARCTPKALYMKDGKVEIHEDECIFCKDCFGPCPAVKFGADAADAVDLI</sequence>
<accession>A0A0A7LE25</accession>
<feature type="domain" description="4Fe-4S ferredoxin-type" evidence="1">
    <location>
        <begin position="581"/>
        <end position="610"/>
    </location>
</feature>
<dbReference type="InterPro" id="IPR050128">
    <property type="entry name" value="Sulfate_adenylyltrnsfr_sub2"/>
</dbReference>
<dbReference type="Proteomes" id="UP000030787">
    <property type="component" value="Chromosome"/>
</dbReference>
<keyword evidence="2" id="KW-0328">Glycosyltransferase</keyword>
<dbReference type="GeneID" id="24818327"/>
<dbReference type="Gene3D" id="2.30.130.10">
    <property type="entry name" value="PUA domain"/>
    <property type="match status" value="1"/>
</dbReference>
<dbReference type="PROSITE" id="PS00198">
    <property type="entry name" value="4FE4S_FER_1"/>
    <property type="match status" value="1"/>
</dbReference>
<dbReference type="InterPro" id="IPR017896">
    <property type="entry name" value="4Fe4S_Fe-S-bd"/>
</dbReference>
<dbReference type="EMBL" id="CP010070">
    <property type="protein sequence ID" value="AIZ56547.1"/>
    <property type="molecule type" value="Genomic_DNA"/>
</dbReference>
<dbReference type="SUPFAM" id="SSF54862">
    <property type="entry name" value="4Fe-4S ferredoxins"/>
    <property type="match status" value="1"/>
</dbReference>
<dbReference type="KEGG" id="mear:Mpt1_c06620"/>
<evidence type="ECO:0000313" key="3">
    <source>
        <dbReference type="Proteomes" id="UP000030787"/>
    </source>
</evidence>
<dbReference type="CDD" id="cd21149">
    <property type="entry name" value="PUA_archaeosine_TGT"/>
    <property type="match status" value="1"/>
</dbReference>
<organism evidence="2 3">
    <name type="scientific">Candidatus Methanoplasma termitum</name>
    <dbReference type="NCBI Taxonomy" id="1577791"/>
    <lineage>
        <taxon>Archaea</taxon>
        <taxon>Methanobacteriati</taxon>
        <taxon>Thermoplasmatota</taxon>
        <taxon>Thermoplasmata</taxon>
        <taxon>Methanomassiliicoccales</taxon>
        <taxon>Methanomassiliicoccaceae</taxon>
        <taxon>Candidatus Methanoplasma</taxon>
    </lineage>
</organism>
<dbReference type="InterPro" id="IPR014729">
    <property type="entry name" value="Rossmann-like_a/b/a_fold"/>
</dbReference>
<gene>
    <name evidence="2" type="primary">tgtA2</name>
    <name evidence="2" type="ORF">Mpt1_c06620</name>
</gene>
<dbReference type="Gene3D" id="3.30.70.20">
    <property type="match status" value="1"/>
</dbReference>